<dbReference type="Proteomes" id="UP001595904">
    <property type="component" value="Unassembled WGS sequence"/>
</dbReference>
<dbReference type="InterPro" id="IPR011990">
    <property type="entry name" value="TPR-like_helical_dom_sf"/>
</dbReference>
<dbReference type="SUPFAM" id="SSF48452">
    <property type="entry name" value="TPR-like"/>
    <property type="match status" value="1"/>
</dbReference>
<protein>
    <recommendedName>
        <fullName evidence="3">Adenylate cyclase</fullName>
    </recommendedName>
</protein>
<dbReference type="Gene3D" id="1.25.40.10">
    <property type="entry name" value="Tetratricopeptide repeat domain"/>
    <property type="match status" value="1"/>
</dbReference>
<evidence type="ECO:0000313" key="2">
    <source>
        <dbReference type="Proteomes" id="UP001595904"/>
    </source>
</evidence>
<accession>A0ABV8T2D6</accession>
<dbReference type="EMBL" id="JBHSDU010000015">
    <property type="protein sequence ID" value="MFC4314029.1"/>
    <property type="molecule type" value="Genomic_DNA"/>
</dbReference>
<sequence>MTPDHRDDPATPEASSVREQLERLHQSAVFEKSDRLMAFLRHIVEAVLRGEARYLTESAVGNAVYGQTREYDARIDSTVRVEARRLRRKLTEYYAGPGKSDDVIISLPVGSYIPSLQRAERASPEADSARADDAQPIFRKGTGAAIAVLPFRAFSTDTGEESFAVGLSDELAFNLARAPGLRVVARSAIAQAVARDLSVPALAAEFGLDALLQGSVRIEGGQMRVTLEVADPKGFIVWSDRMRLPDGERLRLQELTAATMLSRLRLDSSQMRAKQIGPGPDALDALGKVYSSRQLLDEQTPASLLQALEQFKQLAASAPDYARGHSGIADCYCDMYRLGLIDQATAQRQAKAAALRALAIDPRSNEARGALGTVCGWLEWNRFEAEEHFRAALARGENSRAARAYAVLLTLLGRADEADHMLWEARQMEPFSIQQDIAETLTRYQSRRFADAIGTLARVQASKVANEALVYVALSHIFGGDKEGARQILPQIDRRIVKHLDLKHALAELQAWLGESEPAKALLASDRSDETYFARATLAAAVQDDERTFDALSKSIARRELSAVWVRSDVRFDRLRGTSRFEALIGELDRASLQRFAPATR</sequence>
<dbReference type="RefSeq" id="WP_380604875.1">
    <property type="nucleotide sequence ID" value="NZ_JBHSDU010000015.1"/>
</dbReference>
<gene>
    <name evidence="1" type="ORF">ACFPN2_33450</name>
</gene>
<comment type="caution">
    <text evidence="1">The sequence shown here is derived from an EMBL/GenBank/DDBJ whole genome shotgun (WGS) entry which is preliminary data.</text>
</comment>
<dbReference type="Gene3D" id="3.40.50.10070">
    <property type="entry name" value="TolB, N-terminal domain"/>
    <property type="match status" value="1"/>
</dbReference>
<organism evidence="1 2">
    <name type="scientific">Steroidobacter flavus</name>
    <dbReference type="NCBI Taxonomy" id="1842136"/>
    <lineage>
        <taxon>Bacteria</taxon>
        <taxon>Pseudomonadati</taxon>
        <taxon>Pseudomonadota</taxon>
        <taxon>Gammaproteobacteria</taxon>
        <taxon>Steroidobacterales</taxon>
        <taxon>Steroidobacteraceae</taxon>
        <taxon>Steroidobacter</taxon>
    </lineage>
</organism>
<proteinExistence type="predicted"/>
<name>A0ABV8T2D6_9GAMM</name>
<reference evidence="2" key="1">
    <citation type="journal article" date="2019" name="Int. J. Syst. Evol. Microbiol.">
        <title>The Global Catalogue of Microorganisms (GCM) 10K type strain sequencing project: providing services to taxonomists for standard genome sequencing and annotation.</title>
        <authorList>
            <consortium name="The Broad Institute Genomics Platform"/>
            <consortium name="The Broad Institute Genome Sequencing Center for Infectious Disease"/>
            <person name="Wu L."/>
            <person name="Ma J."/>
        </authorList>
    </citation>
    <scope>NUCLEOTIDE SEQUENCE [LARGE SCALE GENOMIC DNA]</scope>
    <source>
        <strain evidence="2">CGMCC 1.10759</strain>
    </source>
</reference>
<keyword evidence="2" id="KW-1185">Reference proteome</keyword>
<evidence type="ECO:0000313" key="1">
    <source>
        <dbReference type="EMBL" id="MFC4314029.1"/>
    </source>
</evidence>
<evidence type="ECO:0008006" key="3">
    <source>
        <dbReference type="Google" id="ProtNLM"/>
    </source>
</evidence>